<dbReference type="RefSeq" id="WP_378141543.1">
    <property type="nucleotide sequence ID" value="NZ_JBHSEF010000022.1"/>
</dbReference>
<organism evidence="1 2">
    <name type="scientific">Chryseomicrobium palamuruense</name>
    <dbReference type="NCBI Taxonomy" id="682973"/>
    <lineage>
        <taxon>Bacteria</taxon>
        <taxon>Bacillati</taxon>
        <taxon>Bacillota</taxon>
        <taxon>Bacilli</taxon>
        <taxon>Bacillales</taxon>
        <taxon>Caryophanaceae</taxon>
        <taxon>Chryseomicrobium</taxon>
    </lineage>
</organism>
<sequence length="300" mass="34312">MGLFDRFKKTKVQGKEDRLGVDQDQGTEGTGELVNTTLSYHPSWDIPQEQHYVFQFLANELEPLHPNQLSLSGIDIDQADTGWYVKAFVRNTLEREIKLGMIELSLLDEAGKQIASKEFNFDELGEIPSQGARPWVFEFEKSFFDRPFDELEVPSVWQLAFNVASMTPHRLDLHEKWDAQLTEEQKEDLRRVVSNLPKVKRNEINLVGFQIKQDPEGPLAISAFIRNGSTQMVTFEKLPLEVVDANGELVARGSFNLDNLQVKPNTSFPWSFVFPQEMVVGEQPDLSRWMVRIPADATTK</sequence>
<evidence type="ECO:0000313" key="2">
    <source>
        <dbReference type="Proteomes" id="UP001595733"/>
    </source>
</evidence>
<dbReference type="InterPro" id="IPR030910">
    <property type="entry name" value="SLAP_dom"/>
</dbReference>
<keyword evidence="2" id="KW-1185">Reference proteome</keyword>
<dbReference type="Proteomes" id="UP001595733">
    <property type="component" value="Unassembled WGS sequence"/>
</dbReference>
<name>A0ABV8UV26_9BACL</name>
<evidence type="ECO:0000313" key="1">
    <source>
        <dbReference type="EMBL" id="MFC4355172.1"/>
    </source>
</evidence>
<gene>
    <name evidence="1" type="ORF">ACFO0S_08950</name>
</gene>
<dbReference type="InterPro" id="IPR030911">
    <property type="entry name" value="Sec_acc_SLAP"/>
</dbReference>
<dbReference type="NCBIfam" id="TIGR04398">
    <property type="entry name" value="SLAP_DUP"/>
    <property type="match status" value="2"/>
</dbReference>
<reference evidence="2" key="1">
    <citation type="journal article" date="2019" name="Int. J. Syst. Evol. Microbiol.">
        <title>The Global Catalogue of Microorganisms (GCM) 10K type strain sequencing project: providing services to taxonomists for standard genome sequencing and annotation.</title>
        <authorList>
            <consortium name="The Broad Institute Genomics Platform"/>
            <consortium name="The Broad Institute Genome Sequencing Center for Infectious Disease"/>
            <person name="Wu L."/>
            <person name="Ma J."/>
        </authorList>
    </citation>
    <scope>NUCLEOTIDE SEQUENCE [LARGE SCALE GENOMIC DNA]</scope>
    <source>
        <strain evidence="2">CCUG 50353</strain>
    </source>
</reference>
<comment type="caution">
    <text evidence="1">The sequence shown here is derived from an EMBL/GenBank/DDBJ whole genome shotgun (WGS) entry which is preliminary data.</text>
</comment>
<dbReference type="EMBL" id="JBHSEF010000022">
    <property type="protein sequence ID" value="MFC4355172.1"/>
    <property type="molecule type" value="Genomic_DNA"/>
</dbReference>
<accession>A0ABV8UV26</accession>
<protein>
    <submittedName>
        <fullName evidence="1">Accessory Sec system S-layer assembly protein</fullName>
    </submittedName>
</protein>
<proteinExistence type="predicted"/>
<dbReference type="NCBIfam" id="TIGR04399">
    <property type="entry name" value="acc_Sec_SLAP"/>
    <property type="match status" value="1"/>
</dbReference>